<proteinExistence type="predicted"/>
<feature type="compositionally biased region" description="Basic and acidic residues" evidence="1">
    <location>
        <begin position="1"/>
        <end position="13"/>
    </location>
</feature>
<evidence type="ECO:0000256" key="1">
    <source>
        <dbReference type="SAM" id="MobiDB-lite"/>
    </source>
</evidence>
<evidence type="ECO:0000256" key="2">
    <source>
        <dbReference type="SAM" id="Phobius"/>
    </source>
</evidence>
<evidence type="ECO:0008006" key="5">
    <source>
        <dbReference type="Google" id="ProtNLM"/>
    </source>
</evidence>
<sequence>MTNDLQEIKKSHDALPGPSTTATAKAKALLAAEVAAERTPDTGSAKYRLLLRAGTVGLAAAVAAVAFLTGTDGGATPANAAELLQEAATAAGRQQAPRPGQFVYVNRMDQNWILALSEGGGRSEFTQEVNREAWIPAADPGGALTRFTYGKRRVHTGQVPAAMPTPGTVDYRAGQCAVDVLPTAGAEHLPADPDRLLAQVRADAETSVRNERPEPGAPPPSEDQIGRQVERTVASRLVTLAQNPFPGPGLREAVLGALSKLPTATMRADLTDPAGRQGVGASIRYQGPDGWERTELIFEPGTYRFLGWRDLSEPPGGGTEVLRHATAVLETKIVSAMPEIPAGAPEPATC</sequence>
<organism evidence="3 4">
    <name type="scientific">Nonomuraea africana</name>
    <dbReference type="NCBI Taxonomy" id="46171"/>
    <lineage>
        <taxon>Bacteria</taxon>
        <taxon>Bacillati</taxon>
        <taxon>Actinomycetota</taxon>
        <taxon>Actinomycetes</taxon>
        <taxon>Streptosporangiales</taxon>
        <taxon>Streptosporangiaceae</taxon>
        <taxon>Nonomuraea</taxon>
    </lineage>
</organism>
<feature type="transmembrane region" description="Helical" evidence="2">
    <location>
        <begin position="49"/>
        <end position="68"/>
    </location>
</feature>
<feature type="region of interest" description="Disordered" evidence="1">
    <location>
        <begin position="1"/>
        <end position="21"/>
    </location>
</feature>
<keyword evidence="4" id="KW-1185">Reference proteome</keyword>
<keyword evidence="2" id="KW-1133">Transmembrane helix</keyword>
<comment type="caution">
    <text evidence="3">The sequence shown here is derived from an EMBL/GenBank/DDBJ whole genome shotgun (WGS) entry which is preliminary data.</text>
</comment>
<gene>
    <name evidence="3" type="ORF">H4W81_004780</name>
</gene>
<evidence type="ECO:0000313" key="4">
    <source>
        <dbReference type="Proteomes" id="UP000661607"/>
    </source>
</evidence>
<accession>A0ABR9KJP4</accession>
<evidence type="ECO:0000313" key="3">
    <source>
        <dbReference type="EMBL" id="MBE1562001.1"/>
    </source>
</evidence>
<protein>
    <recommendedName>
        <fullName evidence="5">CU044_5270 family protein</fullName>
    </recommendedName>
</protein>
<dbReference type="NCBIfam" id="NF038083">
    <property type="entry name" value="CU044_5270_fam"/>
    <property type="match status" value="1"/>
</dbReference>
<reference evidence="3 4" key="1">
    <citation type="submission" date="2020-10" db="EMBL/GenBank/DDBJ databases">
        <title>Sequencing the genomes of 1000 actinobacteria strains.</title>
        <authorList>
            <person name="Klenk H.-P."/>
        </authorList>
    </citation>
    <scope>NUCLEOTIDE SEQUENCE [LARGE SCALE GENOMIC DNA]</scope>
    <source>
        <strain evidence="3 4">DSM 43748</strain>
    </source>
</reference>
<name>A0ABR9KJP4_9ACTN</name>
<dbReference type="InterPro" id="IPR047789">
    <property type="entry name" value="CU044_5270-like"/>
</dbReference>
<keyword evidence="2" id="KW-0472">Membrane</keyword>
<dbReference type="RefSeq" id="WP_192776826.1">
    <property type="nucleotide sequence ID" value="NZ_BAAASY010000030.1"/>
</dbReference>
<feature type="region of interest" description="Disordered" evidence="1">
    <location>
        <begin position="202"/>
        <end position="227"/>
    </location>
</feature>
<dbReference type="EMBL" id="JADBEF010000001">
    <property type="protein sequence ID" value="MBE1562001.1"/>
    <property type="molecule type" value="Genomic_DNA"/>
</dbReference>
<keyword evidence="2" id="KW-0812">Transmembrane</keyword>
<feature type="compositionally biased region" description="Basic and acidic residues" evidence="1">
    <location>
        <begin position="202"/>
        <end position="214"/>
    </location>
</feature>
<dbReference type="Proteomes" id="UP000661607">
    <property type="component" value="Unassembled WGS sequence"/>
</dbReference>